<dbReference type="CDD" id="cd00121">
    <property type="entry name" value="MATH"/>
    <property type="match status" value="1"/>
</dbReference>
<evidence type="ECO:0000313" key="6">
    <source>
        <dbReference type="EMBL" id="CAG8447170.1"/>
    </source>
</evidence>
<dbReference type="InterPro" id="IPR011333">
    <property type="entry name" value="SKP1/BTB/POZ_sf"/>
</dbReference>
<keyword evidence="7" id="KW-1185">Reference proteome</keyword>
<evidence type="ECO:0000256" key="2">
    <source>
        <dbReference type="ARBA" id="ARBA00022737"/>
    </source>
</evidence>
<sequence length="524" mass="60090">MANTFIYSKYNEASRNTPGGTLTYMYRWKITNWSDVRPFVEHTSPSFSADGLHCTKYTGILQRVFKSTFMNFVYLYPKHQKFYKGRQKNPQAISLYLGILETTPGCLRGIRKKVSIVFVLENLRTRGMDFGKMELPVWFCERHSTWGEENLMSLDEMDRFISNDTISLLVKFEVQESIIDAPPTINNPFAKLVDSPQFSDVTFRVIDERAREKSFYAHKGILASASPVFEAMLTNGMKETFEDEIQLCQTNHAAFRALLTFIYTFKFHIGSLIEAEKLLGLADRFGIVPVREECLRYLRLELNDDNVWGIWGLAVKYTCPKTNNTCRDYVALHLGDLLDKQSTLEADPNILRLALENDEANVSSEEKIFEMVIRWANFNARFSTSNASTDTLPLSLSSADGDRDVSTSQDDSSASMPSELPDKSYDDCSSAIKDTDSEEFNESELFPRPWCGDRQAALPSLLECVRFPMMQKRYLLEKVESNTMVMSADGMKDLLIEAYRYHLMPDMKHSLSDRHRRRKAKSAD</sequence>
<dbReference type="SMART" id="SM00875">
    <property type="entry name" value="BACK"/>
    <property type="match status" value="1"/>
</dbReference>
<gene>
    <name evidence="6" type="ORF">AGERDE_LOCUS1492</name>
</gene>
<protein>
    <submittedName>
        <fullName evidence="6">11400_t:CDS:1</fullName>
    </submittedName>
</protein>
<name>A0A9N8VDM5_9GLOM</name>
<dbReference type="AlphaFoldDB" id="A0A9N8VDM5"/>
<evidence type="ECO:0000256" key="3">
    <source>
        <dbReference type="SAM" id="MobiDB-lite"/>
    </source>
</evidence>
<feature type="domain" description="MATH" evidence="5">
    <location>
        <begin position="23"/>
        <end position="172"/>
    </location>
</feature>
<dbReference type="InterPro" id="IPR002083">
    <property type="entry name" value="MATH/TRAF_dom"/>
</dbReference>
<dbReference type="PROSITE" id="PS50097">
    <property type="entry name" value="BTB"/>
    <property type="match status" value="1"/>
</dbReference>
<organism evidence="6 7">
    <name type="scientific">Ambispora gerdemannii</name>
    <dbReference type="NCBI Taxonomy" id="144530"/>
    <lineage>
        <taxon>Eukaryota</taxon>
        <taxon>Fungi</taxon>
        <taxon>Fungi incertae sedis</taxon>
        <taxon>Mucoromycota</taxon>
        <taxon>Glomeromycotina</taxon>
        <taxon>Glomeromycetes</taxon>
        <taxon>Archaeosporales</taxon>
        <taxon>Ambisporaceae</taxon>
        <taxon>Ambispora</taxon>
    </lineage>
</organism>
<reference evidence="6" key="1">
    <citation type="submission" date="2021-06" db="EMBL/GenBank/DDBJ databases">
        <authorList>
            <person name="Kallberg Y."/>
            <person name="Tangrot J."/>
            <person name="Rosling A."/>
        </authorList>
    </citation>
    <scope>NUCLEOTIDE SEQUENCE</scope>
    <source>
        <strain evidence="6">MT106</strain>
    </source>
</reference>
<dbReference type="Gene3D" id="2.60.210.10">
    <property type="entry name" value="Apoptosis, Tumor Necrosis Factor Receptor Associated Protein 2, Chain A"/>
    <property type="match status" value="1"/>
</dbReference>
<dbReference type="InterPro" id="IPR011705">
    <property type="entry name" value="BACK"/>
</dbReference>
<accession>A0A9N8VDM5</accession>
<dbReference type="PANTHER" id="PTHR45632">
    <property type="entry name" value="LD33804P"/>
    <property type="match status" value="1"/>
</dbReference>
<evidence type="ECO:0000259" key="5">
    <source>
        <dbReference type="PROSITE" id="PS50144"/>
    </source>
</evidence>
<evidence type="ECO:0000256" key="1">
    <source>
        <dbReference type="ARBA" id="ARBA00022441"/>
    </source>
</evidence>
<dbReference type="Gene3D" id="1.25.40.420">
    <property type="match status" value="2"/>
</dbReference>
<dbReference type="EMBL" id="CAJVPL010000103">
    <property type="protein sequence ID" value="CAG8447170.1"/>
    <property type="molecule type" value="Genomic_DNA"/>
</dbReference>
<evidence type="ECO:0000259" key="4">
    <source>
        <dbReference type="PROSITE" id="PS50097"/>
    </source>
</evidence>
<dbReference type="Gene3D" id="3.30.710.10">
    <property type="entry name" value="Potassium Channel Kv1.1, Chain A"/>
    <property type="match status" value="1"/>
</dbReference>
<dbReference type="SUPFAM" id="SSF54695">
    <property type="entry name" value="POZ domain"/>
    <property type="match status" value="1"/>
</dbReference>
<keyword evidence="2" id="KW-0677">Repeat</keyword>
<dbReference type="Proteomes" id="UP000789831">
    <property type="component" value="Unassembled WGS sequence"/>
</dbReference>
<dbReference type="OrthoDB" id="2256373at2759"/>
<feature type="compositionally biased region" description="Polar residues" evidence="3">
    <location>
        <begin position="406"/>
        <end position="416"/>
    </location>
</feature>
<dbReference type="Pfam" id="PF00651">
    <property type="entry name" value="BTB"/>
    <property type="match status" value="1"/>
</dbReference>
<dbReference type="InterPro" id="IPR000210">
    <property type="entry name" value="BTB/POZ_dom"/>
</dbReference>
<evidence type="ECO:0000313" key="7">
    <source>
        <dbReference type="Proteomes" id="UP000789831"/>
    </source>
</evidence>
<feature type="domain" description="BTB" evidence="4">
    <location>
        <begin position="199"/>
        <end position="271"/>
    </location>
</feature>
<dbReference type="InterPro" id="IPR008974">
    <property type="entry name" value="TRAF-like"/>
</dbReference>
<feature type="region of interest" description="Disordered" evidence="3">
    <location>
        <begin position="393"/>
        <end position="428"/>
    </location>
</feature>
<keyword evidence="1" id="KW-0880">Kelch repeat</keyword>
<comment type="caution">
    <text evidence="6">The sequence shown here is derived from an EMBL/GenBank/DDBJ whole genome shotgun (WGS) entry which is preliminary data.</text>
</comment>
<dbReference type="SMART" id="SM00225">
    <property type="entry name" value="BTB"/>
    <property type="match status" value="1"/>
</dbReference>
<dbReference type="PROSITE" id="PS50144">
    <property type="entry name" value="MATH"/>
    <property type="match status" value="1"/>
</dbReference>
<dbReference type="SUPFAM" id="SSF49599">
    <property type="entry name" value="TRAF domain-like"/>
    <property type="match status" value="1"/>
</dbReference>
<dbReference type="Pfam" id="PF07707">
    <property type="entry name" value="BACK"/>
    <property type="match status" value="1"/>
</dbReference>
<dbReference type="PANTHER" id="PTHR45632:SF3">
    <property type="entry name" value="KELCH-LIKE PROTEIN 32"/>
    <property type="match status" value="1"/>
</dbReference>
<proteinExistence type="predicted"/>